<feature type="domain" description="FAD-binding" evidence="3">
    <location>
        <begin position="134"/>
        <end position="298"/>
    </location>
</feature>
<dbReference type="SUPFAM" id="SSF51905">
    <property type="entry name" value="FAD/NAD(P)-binding domain"/>
    <property type="match status" value="1"/>
</dbReference>
<feature type="non-terminal residue" evidence="4">
    <location>
        <position position="315"/>
    </location>
</feature>
<dbReference type="GO" id="GO:0016491">
    <property type="term" value="F:oxidoreductase activity"/>
    <property type="evidence" value="ECO:0007669"/>
    <property type="project" value="UniProtKB-KW"/>
</dbReference>
<dbReference type="AlphaFoldDB" id="A0A382JX72"/>
<organism evidence="4">
    <name type="scientific">marine metagenome</name>
    <dbReference type="NCBI Taxonomy" id="408172"/>
    <lineage>
        <taxon>unclassified sequences</taxon>
        <taxon>metagenomes</taxon>
        <taxon>ecological metagenomes</taxon>
    </lineage>
</organism>
<keyword evidence="2" id="KW-0520">NAD</keyword>
<dbReference type="Gene3D" id="3.30.9.20">
    <property type="match status" value="1"/>
</dbReference>
<name>A0A382JX72_9ZZZZ</name>
<sequence>MDRPLKINVIGGGPGGLYFSLLMKLNDSRHDITVYERNKPDDTFGFGVVFSDETLGNFMGQDPKTYLKIRDAFAYWDEIEVRYRGERIRSGGHGFAGMSRQKLLDILQERCNDVGVNMEFETEINDLEPYRDVDLVLGSDGANSMVRDAYKEMFKPTIDMRKTKFVWLGTTQKFDAFTFIFKPNEHGWFYNHAYQYGQGKGLAASTWILETHEDTWMRAGLDQSNEAETIAYFEDMFREELEGHKLLSNKSIWRNFPVVSNQNWYHENVVLIGDAAHTAQFSIGSGTKIAMEGAISLLNSIEEGGSISSALTEYQ</sequence>
<accession>A0A382JX72</accession>
<dbReference type="InterPro" id="IPR002938">
    <property type="entry name" value="FAD-bd"/>
</dbReference>
<dbReference type="EMBL" id="UINC01076402">
    <property type="protein sequence ID" value="SVC15537.1"/>
    <property type="molecule type" value="Genomic_DNA"/>
</dbReference>
<evidence type="ECO:0000313" key="4">
    <source>
        <dbReference type="EMBL" id="SVC15537.1"/>
    </source>
</evidence>
<dbReference type="PRINTS" id="PR00420">
    <property type="entry name" value="RNGMNOXGNASE"/>
</dbReference>
<evidence type="ECO:0000259" key="3">
    <source>
        <dbReference type="Pfam" id="PF01494"/>
    </source>
</evidence>
<dbReference type="Pfam" id="PF01494">
    <property type="entry name" value="FAD_binding_3"/>
    <property type="match status" value="1"/>
</dbReference>
<dbReference type="InterPro" id="IPR050631">
    <property type="entry name" value="PheA/TfdB_FAD_monoxygenase"/>
</dbReference>
<dbReference type="PANTHER" id="PTHR43476:SF4">
    <property type="entry name" value="BLR0106 PROTEIN"/>
    <property type="match status" value="1"/>
</dbReference>
<dbReference type="GO" id="GO:0071949">
    <property type="term" value="F:FAD binding"/>
    <property type="evidence" value="ECO:0007669"/>
    <property type="project" value="InterPro"/>
</dbReference>
<keyword evidence="1" id="KW-0560">Oxidoreductase</keyword>
<dbReference type="Gene3D" id="3.50.50.60">
    <property type="entry name" value="FAD/NAD(P)-binding domain"/>
    <property type="match status" value="1"/>
</dbReference>
<evidence type="ECO:0000256" key="2">
    <source>
        <dbReference type="ARBA" id="ARBA00023027"/>
    </source>
</evidence>
<evidence type="ECO:0000256" key="1">
    <source>
        <dbReference type="ARBA" id="ARBA00023002"/>
    </source>
</evidence>
<proteinExistence type="predicted"/>
<gene>
    <name evidence="4" type="ORF">METZ01_LOCUS268391</name>
</gene>
<protein>
    <recommendedName>
        <fullName evidence="3">FAD-binding domain-containing protein</fullName>
    </recommendedName>
</protein>
<dbReference type="InterPro" id="IPR036188">
    <property type="entry name" value="FAD/NAD-bd_sf"/>
</dbReference>
<reference evidence="4" key="1">
    <citation type="submission" date="2018-05" db="EMBL/GenBank/DDBJ databases">
        <authorList>
            <person name="Lanie J.A."/>
            <person name="Ng W.-L."/>
            <person name="Kazmierczak K.M."/>
            <person name="Andrzejewski T.M."/>
            <person name="Davidsen T.M."/>
            <person name="Wayne K.J."/>
            <person name="Tettelin H."/>
            <person name="Glass J.I."/>
            <person name="Rusch D."/>
            <person name="Podicherti R."/>
            <person name="Tsui H.-C.T."/>
            <person name="Winkler M.E."/>
        </authorList>
    </citation>
    <scope>NUCLEOTIDE SEQUENCE</scope>
</reference>
<dbReference type="PANTHER" id="PTHR43476">
    <property type="entry name" value="3-(3-HYDROXY-PHENYL)PROPIONATE/3-HYDROXYCINNAMIC ACID HYDROXYLASE"/>
    <property type="match status" value="1"/>
</dbReference>